<dbReference type="Gene3D" id="3.40.525.10">
    <property type="entry name" value="CRAL-TRIO lipid binding domain"/>
    <property type="match status" value="1"/>
</dbReference>
<dbReference type="PANTHER" id="PTHR23324:SF83">
    <property type="entry name" value="SEC14-LIKE PROTEIN 2"/>
    <property type="match status" value="1"/>
</dbReference>
<reference evidence="2 3" key="1">
    <citation type="submission" date="2024-08" db="EMBL/GenBank/DDBJ databases">
        <authorList>
            <person name="Cucini C."/>
            <person name="Frati F."/>
        </authorList>
    </citation>
    <scope>NUCLEOTIDE SEQUENCE [LARGE SCALE GENOMIC DNA]</scope>
</reference>
<name>A0ABP1PWV1_9HEXA</name>
<dbReference type="Pfam" id="PF00650">
    <property type="entry name" value="CRAL_TRIO"/>
    <property type="match status" value="1"/>
</dbReference>
<sequence>MSGSGRKIVDLLTVEVIKVENEDERAILNQFQARTKELHQDDATLLRFLRARDHNVDKAEDMLRKSLEWRKHHEISTILKWNVPAFLDESLPFQFRGVDNKGGPVAWLPLGRWRGRHLVESGKKQDCLRAAYYMFELCLHHVKQSGSRPTFVIFGMEGLSFYQISHLETMQTFFYGFQQLEQNYPEILRKLYVINAPWIFATAFAFVKPVMSPRTLAKIEVYGSDKNKWLPLLMDSMPKDVIPTEYLEN</sequence>
<dbReference type="PROSITE" id="PS50191">
    <property type="entry name" value="CRAL_TRIO"/>
    <property type="match status" value="1"/>
</dbReference>
<dbReference type="InterPro" id="IPR011074">
    <property type="entry name" value="CRAL/TRIO_N_dom"/>
</dbReference>
<dbReference type="PRINTS" id="PR00180">
    <property type="entry name" value="CRETINALDHBP"/>
</dbReference>
<dbReference type="SMART" id="SM00516">
    <property type="entry name" value="SEC14"/>
    <property type="match status" value="1"/>
</dbReference>
<organism evidence="2 3">
    <name type="scientific">Orchesella dallaii</name>
    <dbReference type="NCBI Taxonomy" id="48710"/>
    <lineage>
        <taxon>Eukaryota</taxon>
        <taxon>Metazoa</taxon>
        <taxon>Ecdysozoa</taxon>
        <taxon>Arthropoda</taxon>
        <taxon>Hexapoda</taxon>
        <taxon>Collembola</taxon>
        <taxon>Entomobryomorpha</taxon>
        <taxon>Entomobryoidea</taxon>
        <taxon>Orchesellidae</taxon>
        <taxon>Orchesellinae</taxon>
        <taxon>Orchesella</taxon>
    </lineage>
</organism>
<dbReference type="SMART" id="SM01100">
    <property type="entry name" value="CRAL_TRIO_N"/>
    <property type="match status" value="1"/>
</dbReference>
<dbReference type="InterPro" id="IPR001251">
    <property type="entry name" value="CRAL-TRIO_dom"/>
</dbReference>
<dbReference type="InterPro" id="IPR036273">
    <property type="entry name" value="CRAL/TRIO_N_dom_sf"/>
</dbReference>
<comment type="caution">
    <text evidence="2">The sequence shown here is derived from an EMBL/GenBank/DDBJ whole genome shotgun (WGS) entry which is preliminary data.</text>
</comment>
<dbReference type="SUPFAM" id="SSF46938">
    <property type="entry name" value="CRAL/TRIO N-terminal domain"/>
    <property type="match status" value="1"/>
</dbReference>
<protein>
    <recommendedName>
        <fullName evidence="1">CRAL-TRIO domain-containing protein</fullName>
    </recommendedName>
</protein>
<accession>A0ABP1PWV1</accession>
<keyword evidence="3" id="KW-1185">Reference proteome</keyword>
<feature type="domain" description="CRAL-TRIO" evidence="1">
    <location>
        <begin position="83"/>
        <end position="249"/>
    </location>
</feature>
<dbReference type="Pfam" id="PF03765">
    <property type="entry name" value="CRAL_TRIO_N"/>
    <property type="match status" value="1"/>
</dbReference>
<dbReference type="SUPFAM" id="SSF52087">
    <property type="entry name" value="CRAL/TRIO domain"/>
    <property type="match status" value="1"/>
</dbReference>
<evidence type="ECO:0000259" key="1">
    <source>
        <dbReference type="PROSITE" id="PS50191"/>
    </source>
</evidence>
<dbReference type="CDD" id="cd00170">
    <property type="entry name" value="SEC14"/>
    <property type="match status" value="1"/>
</dbReference>
<gene>
    <name evidence="2" type="ORF">ODALV1_LOCUS4669</name>
</gene>
<dbReference type="Proteomes" id="UP001642540">
    <property type="component" value="Unassembled WGS sequence"/>
</dbReference>
<dbReference type="InterPro" id="IPR036865">
    <property type="entry name" value="CRAL-TRIO_dom_sf"/>
</dbReference>
<dbReference type="PANTHER" id="PTHR23324">
    <property type="entry name" value="SEC14 RELATED PROTEIN"/>
    <property type="match status" value="1"/>
</dbReference>
<dbReference type="InterPro" id="IPR051064">
    <property type="entry name" value="SEC14/CRAL-TRIO_domain"/>
</dbReference>
<dbReference type="EMBL" id="CAXLJM020000014">
    <property type="protein sequence ID" value="CAL8080514.1"/>
    <property type="molecule type" value="Genomic_DNA"/>
</dbReference>
<evidence type="ECO:0000313" key="2">
    <source>
        <dbReference type="EMBL" id="CAL8080514.1"/>
    </source>
</evidence>
<proteinExistence type="predicted"/>
<evidence type="ECO:0000313" key="3">
    <source>
        <dbReference type="Proteomes" id="UP001642540"/>
    </source>
</evidence>